<evidence type="ECO:0008006" key="4">
    <source>
        <dbReference type="Google" id="ProtNLM"/>
    </source>
</evidence>
<name>A0A4Y9XJS3_9AGAM</name>
<proteinExistence type="predicted"/>
<feature type="chain" id="PRO_5021424462" description="Secreted protein" evidence="1">
    <location>
        <begin position="18"/>
        <end position="161"/>
    </location>
</feature>
<evidence type="ECO:0000313" key="3">
    <source>
        <dbReference type="Proteomes" id="UP000298327"/>
    </source>
</evidence>
<protein>
    <recommendedName>
        <fullName evidence="4">Secreted protein</fullName>
    </recommendedName>
</protein>
<comment type="caution">
    <text evidence="2">The sequence shown here is derived from an EMBL/GenBank/DDBJ whole genome shotgun (WGS) entry which is preliminary data.</text>
</comment>
<accession>A0A4Y9XJS3</accession>
<feature type="signal peptide" evidence="1">
    <location>
        <begin position="1"/>
        <end position="17"/>
    </location>
</feature>
<dbReference type="Proteomes" id="UP000298327">
    <property type="component" value="Unassembled WGS sequence"/>
</dbReference>
<keyword evidence="3" id="KW-1185">Reference proteome</keyword>
<gene>
    <name evidence="2" type="ORF">EVG20_g11556</name>
</gene>
<dbReference type="AlphaFoldDB" id="A0A4Y9XJS3"/>
<dbReference type="EMBL" id="SEOQ01001860">
    <property type="protein sequence ID" value="TFY50374.1"/>
    <property type="molecule type" value="Genomic_DNA"/>
</dbReference>
<evidence type="ECO:0000256" key="1">
    <source>
        <dbReference type="SAM" id="SignalP"/>
    </source>
</evidence>
<evidence type="ECO:0000313" key="2">
    <source>
        <dbReference type="EMBL" id="TFY50374.1"/>
    </source>
</evidence>
<reference evidence="2 3" key="1">
    <citation type="submission" date="2019-02" db="EMBL/GenBank/DDBJ databases">
        <title>Genome sequencing of the rare red list fungi Dentipellis fragilis.</title>
        <authorList>
            <person name="Buettner E."/>
            <person name="Kellner H."/>
        </authorList>
    </citation>
    <scope>NUCLEOTIDE SEQUENCE [LARGE SCALE GENOMIC DNA]</scope>
    <source>
        <strain evidence="2 3">DSM 105465</strain>
    </source>
</reference>
<sequence>MPLLILAILALLPALRVIPIMSLASYHIPRVPAGHTFSASRSRPFIHWKLPTTFVIRTPACPTRCKAALLLPLPQAMRDAHHSARHHISFIAIAVTITVTDTILQGILAPRRVACCEGGQAYGVSRFTDTRLGSAELRALQCPHIGHRLLFIPRGVVGNMI</sequence>
<organism evidence="2 3">
    <name type="scientific">Dentipellis fragilis</name>
    <dbReference type="NCBI Taxonomy" id="205917"/>
    <lineage>
        <taxon>Eukaryota</taxon>
        <taxon>Fungi</taxon>
        <taxon>Dikarya</taxon>
        <taxon>Basidiomycota</taxon>
        <taxon>Agaricomycotina</taxon>
        <taxon>Agaricomycetes</taxon>
        <taxon>Russulales</taxon>
        <taxon>Hericiaceae</taxon>
        <taxon>Dentipellis</taxon>
    </lineage>
</organism>
<keyword evidence="1" id="KW-0732">Signal</keyword>